<dbReference type="Pfam" id="PF00646">
    <property type="entry name" value="F-box"/>
    <property type="match status" value="1"/>
</dbReference>
<dbReference type="InterPro" id="IPR032675">
    <property type="entry name" value="LRR_dom_sf"/>
</dbReference>
<organism evidence="2 3">
    <name type="scientific">Kalanchoe fedtschenkoi</name>
    <name type="common">Lavender scallops</name>
    <name type="synonym">South American air plant</name>
    <dbReference type="NCBI Taxonomy" id="63787"/>
    <lineage>
        <taxon>Eukaryota</taxon>
        <taxon>Viridiplantae</taxon>
        <taxon>Streptophyta</taxon>
        <taxon>Embryophyta</taxon>
        <taxon>Tracheophyta</taxon>
        <taxon>Spermatophyta</taxon>
        <taxon>Magnoliopsida</taxon>
        <taxon>eudicotyledons</taxon>
        <taxon>Gunneridae</taxon>
        <taxon>Pentapetalae</taxon>
        <taxon>Saxifragales</taxon>
        <taxon>Crassulaceae</taxon>
        <taxon>Kalanchoe</taxon>
    </lineage>
</organism>
<dbReference type="PANTHER" id="PTHR34145:SF68">
    <property type="entry name" value="FBD DOMAIN-CONTAINING PROTEIN"/>
    <property type="match status" value="1"/>
</dbReference>
<accession>A0A7N0UAA0</accession>
<reference evidence="2" key="1">
    <citation type="submission" date="2021-01" db="UniProtKB">
        <authorList>
            <consortium name="EnsemblPlants"/>
        </authorList>
    </citation>
    <scope>IDENTIFICATION</scope>
</reference>
<dbReference type="CDD" id="cd22160">
    <property type="entry name" value="F-box_AtFBL13-like"/>
    <property type="match status" value="1"/>
</dbReference>
<dbReference type="Pfam" id="PF23622">
    <property type="entry name" value="LRR_At1g61320_AtMIF1"/>
    <property type="match status" value="1"/>
</dbReference>
<dbReference type="InterPro" id="IPR053781">
    <property type="entry name" value="F-box_AtFBL13-like"/>
</dbReference>
<protein>
    <recommendedName>
        <fullName evidence="1">F-box domain-containing protein</fullName>
    </recommendedName>
</protein>
<feature type="domain" description="F-box" evidence="1">
    <location>
        <begin position="22"/>
        <end position="56"/>
    </location>
</feature>
<dbReference type="Gene3D" id="3.80.10.10">
    <property type="entry name" value="Ribonuclease Inhibitor"/>
    <property type="match status" value="1"/>
</dbReference>
<dbReference type="InterPro" id="IPR001810">
    <property type="entry name" value="F-box_dom"/>
</dbReference>
<dbReference type="InterPro" id="IPR036047">
    <property type="entry name" value="F-box-like_dom_sf"/>
</dbReference>
<dbReference type="AlphaFoldDB" id="A0A7N0UAA0"/>
<sequence length="481" mass="55133">MLLRSGKRTKPYSSSSADPIGNDAFAKLPEELIQSIISHLPIKEAVKTSLVSKKWRFRWRKHLNLDLDLSQIYQGNHRLSDLRLVGKALELKYVEWVNNAVRSHQGGNIETVRISTTLPCEYSAQVDQWIRFAFDKRVSNLAVDLSKYVYNDTQERYVIPDWFVSYGGVGSNLRSLSLGSVELGHLEFGRFWLLQSLTLRKVHVKQELVDGIMSNCVKLEHLALWKCFGPAVIKFKVSKQLKHLGVSGYLDSLRKIEISDACTCSLESVECVGNSIKSHLFKPISTLKKLSIVGGFPDEISGLNYVTSGLPYHVANLKTLHMCMYSIVLEYNRFEMPVNLPTFNKLRHLVLYDGYGETRTLLKLVTIFLRMMPFLHYLDLSHHSYVSRSGKIKLLPVESCTHNNLKVIKTNNFVYHQGVNLIVYFLQNATNLERIEIHRKKRIISRDSEGCVELSSCNVSPKTIERWFRSNVHYHAKLEVC</sequence>
<name>A0A7N0UAA0_KALFE</name>
<evidence type="ECO:0000259" key="1">
    <source>
        <dbReference type="PROSITE" id="PS50181"/>
    </source>
</evidence>
<dbReference type="PANTHER" id="PTHR34145">
    <property type="entry name" value="OS02G0105600 PROTEIN"/>
    <property type="match status" value="1"/>
</dbReference>
<dbReference type="PROSITE" id="PS50181">
    <property type="entry name" value="FBOX"/>
    <property type="match status" value="1"/>
</dbReference>
<dbReference type="InterPro" id="IPR053772">
    <property type="entry name" value="At1g61320/At1g61330-like"/>
</dbReference>
<evidence type="ECO:0000313" key="3">
    <source>
        <dbReference type="Proteomes" id="UP000594263"/>
    </source>
</evidence>
<keyword evidence="3" id="KW-1185">Reference proteome</keyword>
<dbReference type="EnsemblPlants" id="Kaladp0059s0198.1.v1.1">
    <property type="protein sequence ID" value="Kaladp0059s0198.1.v1.1"/>
    <property type="gene ID" value="Kaladp0059s0198.v1.1"/>
</dbReference>
<dbReference type="SUPFAM" id="SSF81383">
    <property type="entry name" value="F-box domain"/>
    <property type="match status" value="1"/>
</dbReference>
<dbReference type="Gene3D" id="1.20.1280.50">
    <property type="match status" value="1"/>
</dbReference>
<proteinExistence type="predicted"/>
<evidence type="ECO:0000313" key="2">
    <source>
        <dbReference type="EnsemblPlants" id="Kaladp0059s0198.1.v1.1"/>
    </source>
</evidence>
<dbReference type="Gramene" id="Kaladp0059s0198.1.v1.1">
    <property type="protein sequence ID" value="Kaladp0059s0198.1.v1.1"/>
    <property type="gene ID" value="Kaladp0059s0198.v1.1"/>
</dbReference>
<dbReference type="OMA" id="DICPKLQ"/>
<dbReference type="SMART" id="SM00256">
    <property type="entry name" value="FBOX"/>
    <property type="match status" value="1"/>
</dbReference>
<dbReference type="Proteomes" id="UP000594263">
    <property type="component" value="Unplaced"/>
</dbReference>
<dbReference type="SUPFAM" id="SSF52047">
    <property type="entry name" value="RNI-like"/>
    <property type="match status" value="1"/>
</dbReference>
<dbReference type="InterPro" id="IPR055357">
    <property type="entry name" value="LRR_At1g61320_AtMIF1"/>
</dbReference>